<feature type="compositionally biased region" description="Basic and acidic residues" evidence="2">
    <location>
        <begin position="23"/>
        <end position="35"/>
    </location>
</feature>
<dbReference type="InterPro" id="IPR035979">
    <property type="entry name" value="RBD_domain_sf"/>
</dbReference>
<dbReference type="SUPFAM" id="SSF54928">
    <property type="entry name" value="RNA-binding domain, RBD"/>
    <property type="match status" value="1"/>
</dbReference>
<dbReference type="InterPro" id="IPR036691">
    <property type="entry name" value="Endo/exonu/phosph_ase_sf"/>
</dbReference>
<dbReference type="EMBL" id="DF974405">
    <property type="protein sequence ID" value="GAU48313.1"/>
    <property type="molecule type" value="Genomic_DNA"/>
</dbReference>
<evidence type="ECO:0000256" key="1">
    <source>
        <dbReference type="PROSITE-ProRule" id="PRU00176"/>
    </source>
</evidence>
<feature type="domain" description="Reverse transcriptase" evidence="4">
    <location>
        <begin position="1046"/>
        <end position="1301"/>
    </location>
</feature>
<feature type="compositionally biased region" description="Basic and acidic residues" evidence="2">
    <location>
        <begin position="55"/>
        <end position="79"/>
    </location>
</feature>
<dbReference type="SMART" id="SM00360">
    <property type="entry name" value="RRM"/>
    <property type="match status" value="1"/>
</dbReference>
<reference evidence="6" key="1">
    <citation type="journal article" date="2017" name="Front. Plant Sci.">
        <title>Climate Clever Clovers: New Paradigm to Reduce the Environmental Footprint of Ruminants by Breeding Low Methanogenic Forages Utilizing Haplotype Variation.</title>
        <authorList>
            <person name="Kaur P."/>
            <person name="Appels R."/>
            <person name="Bayer P.E."/>
            <person name="Keeble-Gagnere G."/>
            <person name="Wang J."/>
            <person name="Hirakawa H."/>
            <person name="Shirasawa K."/>
            <person name="Vercoe P."/>
            <person name="Stefanova K."/>
            <person name="Durmic Z."/>
            <person name="Nichols P."/>
            <person name="Revell C."/>
            <person name="Isobe S.N."/>
            <person name="Edwards D."/>
            <person name="Erskine W."/>
        </authorList>
    </citation>
    <scope>NUCLEOTIDE SEQUENCE [LARGE SCALE GENOMIC DNA]</scope>
    <source>
        <strain evidence="6">cv. Daliak</strain>
    </source>
</reference>
<feature type="compositionally biased region" description="Basic and acidic residues" evidence="2">
    <location>
        <begin position="669"/>
        <end position="688"/>
    </location>
</feature>
<feature type="compositionally biased region" description="Polar residues" evidence="2">
    <location>
        <begin position="36"/>
        <end position="52"/>
    </location>
</feature>
<evidence type="ECO:0000313" key="5">
    <source>
        <dbReference type="EMBL" id="GAU48313.1"/>
    </source>
</evidence>
<dbReference type="GO" id="GO:0003723">
    <property type="term" value="F:RNA binding"/>
    <property type="evidence" value="ECO:0007669"/>
    <property type="project" value="UniProtKB-UniRule"/>
</dbReference>
<accession>A0A2Z6P1F4</accession>
<dbReference type="Gene3D" id="3.30.70.330">
    <property type="match status" value="1"/>
</dbReference>
<dbReference type="CDD" id="cd00590">
    <property type="entry name" value="RRM_SF"/>
    <property type="match status" value="1"/>
</dbReference>
<evidence type="ECO:0000259" key="4">
    <source>
        <dbReference type="PROSITE" id="PS50878"/>
    </source>
</evidence>
<sequence>MCGEWTEVRYRRLKAPQTSDGGHGTKDHNPRHQERSQSNPGFHSSYVEQGQPKTFAHDHNQWERHQSRHSGRYDGELRRPRNLNRRASSVDVIPDARSTLVKQPEQHRISLNQEQQRWNGELRHYVDERYHHQQPNGDFGSMNWWHNKNGGWNQIMRNEAVGVGLGSGMDQLEMGGNVKSGSELKRYVSFYFTNFPVQLSYFYLRKGFEVCGLLEDVYVPKRRNKRGEPYGFVKFSSVQNVTKLTSALNNVWFGHFRVRARVASFARNDAMAGRRGEAEINKGVGDRKEINKMKSKQGEYVGTGPDKGDIPEGLRVGDIVVKLGARKELMEKIKGQLIEGGSHPKDSTLSDVIGKEKERQALLRKYKAKSDDVSWAQNGVVATISKGEAVPVVQTRITDAGFNDLILIPMGADKVFVRCSAGGDALAVVNSAKEFFTLILSQWKRWDFNIQPYKRGAWVHNCSADKDRLDFSRVLIATSDLAIINTVVTVLVDGTQVDVKVVEEWGYALGEDTCLFEDESDEEASQTDHDEGQWDTEAERVVDIMDRSVKGDLGIPTQAEDVDETRPDLVLDHHAGREDRVLGIRGSPLVSGDQGSILICSPVVGLRSTEGVSRSMLSGPWSLDWLQDLNQGDAGVIFSVRKKPIAGARASVGLKKGGQDDRKRRKAGGKSEHRSKDRHGSHQSREVSRPVSSDAGRMAWSMKIVSWNIRGLGGMEKRQEIRKLDVNQNPSLLCIQETKLQVCDSAVCSALWGNSPYAFSYRPSVGASGGLLTLWDTSEVDVWASESYESVLWCHGRLIKSGEEFSVANVYAPCDPGAKQRLWDSLSGRIQALGRYRVCVCGDFNAVRSVEERRSVSRMRGLSDYCPLVLAENEEERGPRPSRMLKCWKDVLGYNSFVKEKWKSYQVNGWGGFMLIEKFRMIKMALKDWHKTYTQNLPSRIESLQDRFATLDVKGEEMDLSSAEVVELHEVTSDIHSLSRLNASICWQQSRSRWLKEGDANTKYFTLSSLIVGGAVYVERPGIDSLTFKRLHSAEASSLIKHFSLEEVKAAVLTTGINVTFIALIPKVESPQRLNDFRPISLVGSLYKILAKVLVNRLRLVMGSVISESQTVFVRDRKILNEILIANEVVDEARRAKKELMLFKVDFEKAYDSECVCTATASVLVNGSPTDEFPIERGLRQGDPLSPFLFLLAAEGLHVLMEAMEEHNLFTGYRVGNSAPISVSHLQFADDTLLMGTKCWVNVRALRAVLVLFETMSGLKVNFNKSMLVAVNISDSWLGEAASALGCRVAKIPSLYLGLPIGGDPMCLSFWEPVLTRLKRRLSGWKSRFLSFGGRLVLLKSVLTSLPVYALSFFKAPSSTISSIESILIKKNWGGCEDSRKISWVDWKTIFLQKEHGGLGVRKLKEFNLALLGKWCWRMLVDREGLWFRVLVARYGVERGRVCVGGTRGSSWWREVACIRDGGGEAGGGWFEGNISRQVGDESDTFFLTDPWLDGTPLCERFGRLFDLAVNKSDSVADMSQLGWGIGGDAWVWRRPLWAWEEELLGESLDGSGCGSIRCGDMPHLASSAGESHCVSGCGAVESAQHVFLSCSTFDSLWSLVSSWVGAASVTAQTLSDHFIQFSSSAGDTHVFSRWYSSASFVYAALMACMRVGCVDRAKSQVVQRLSKFFTSYVGQDQDFFL</sequence>
<dbReference type="Pfam" id="PF00078">
    <property type="entry name" value="RVT_1"/>
    <property type="match status" value="1"/>
</dbReference>
<evidence type="ECO:0000256" key="2">
    <source>
        <dbReference type="SAM" id="MobiDB-lite"/>
    </source>
</evidence>
<dbReference type="InterPro" id="IPR000504">
    <property type="entry name" value="RRM_dom"/>
</dbReference>
<dbReference type="Pfam" id="PF03372">
    <property type="entry name" value="Exo_endo_phos"/>
    <property type="match status" value="1"/>
</dbReference>
<dbReference type="PANTHER" id="PTHR33116">
    <property type="entry name" value="REVERSE TRANSCRIPTASE ZINC-BINDING DOMAIN-CONTAINING PROTEIN-RELATED-RELATED"/>
    <property type="match status" value="1"/>
</dbReference>
<dbReference type="SUPFAM" id="SSF56219">
    <property type="entry name" value="DNase I-like"/>
    <property type="match status" value="1"/>
</dbReference>
<protein>
    <recommendedName>
        <fullName evidence="7">Reverse transcriptase domain-containing protein</fullName>
    </recommendedName>
</protein>
<dbReference type="GO" id="GO:0003824">
    <property type="term" value="F:catalytic activity"/>
    <property type="evidence" value="ECO:0007669"/>
    <property type="project" value="InterPro"/>
</dbReference>
<evidence type="ECO:0008006" key="7">
    <source>
        <dbReference type="Google" id="ProtNLM"/>
    </source>
</evidence>
<name>A0A2Z6P1F4_TRISU</name>
<gene>
    <name evidence="5" type="ORF">TSUD_405300</name>
</gene>
<dbReference type="Proteomes" id="UP000242715">
    <property type="component" value="Unassembled WGS sequence"/>
</dbReference>
<keyword evidence="1" id="KW-0694">RNA-binding</keyword>
<dbReference type="CDD" id="cd01650">
    <property type="entry name" value="RT_nLTR_like"/>
    <property type="match status" value="1"/>
</dbReference>
<dbReference type="PANTHER" id="PTHR33116:SF78">
    <property type="entry name" value="OS12G0587133 PROTEIN"/>
    <property type="match status" value="1"/>
</dbReference>
<dbReference type="OrthoDB" id="1937528at2759"/>
<dbReference type="PROSITE" id="PS50878">
    <property type="entry name" value="RT_POL"/>
    <property type="match status" value="1"/>
</dbReference>
<feature type="region of interest" description="Disordered" evidence="2">
    <location>
        <begin position="10"/>
        <end position="86"/>
    </location>
</feature>
<dbReference type="InterPro" id="IPR000477">
    <property type="entry name" value="RT_dom"/>
</dbReference>
<dbReference type="InterPro" id="IPR012677">
    <property type="entry name" value="Nucleotide-bd_a/b_plait_sf"/>
</dbReference>
<proteinExistence type="predicted"/>
<feature type="region of interest" description="Disordered" evidence="2">
    <location>
        <begin position="649"/>
        <end position="694"/>
    </location>
</feature>
<feature type="domain" description="RRM" evidence="3">
    <location>
        <begin position="188"/>
        <end position="265"/>
    </location>
</feature>
<dbReference type="InterPro" id="IPR005135">
    <property type="entry name" value="Endo/exonuclease/phosphatase"/>
</dbReference>
<keyword evidence="6" id="KW-1185">Reference proteome</keyword>
<evidence type="ECO:0000313" key="6">
    <source>
        <dbReference type="Proteomes" id="UP000242715"/>
    </source>
</evidence>
<dbReference type="Gene3D" id="3.60.10.10">
    <property type="entry name" value="Endonuclease/exonuclease/phosphatase"/>
    <property type="match status" value="1"/>
</dbReference>
<evidence type="ECO:0000259" key="3">
    <source>
        <dbReference type="PROSITE" id="PS50102"/>
    </source>
</evidence>
<dbReference type="PROSITE" id="PS50102">
    <property type="entry name" value="RRM"/>
    <property type="match status" value="1"/>
</dbReference>
<organism evidence="5 6">
    <name type="scientific">Trifolium subterraneum</name>
    <name type="common">Subterranean clover</name>
    <dbReference type="NCBI Taxonomy" id="3900"/>
    <lineage>
        <taxon>Eukaryota</taxon>
        <taxon>Viridiplantae</taxon>
        <taxon>Streptophyta</taxon>
        <taxon>Embryophyta</taxon>
        <taxon>Tracheophyta</taxon>
        <taxon>Spermatophyta</taxon>
        <taxon>Magnoliopsida</taxon>
        <taxon>eudicotyledons</taxon>
        <taxon>Gunneridae</taxon>
        <taxon>Pentapetalae</taxon>
        <taxon>rosids</taxon>
        <taxon>fabids</taxon>
        <taxon>Fabales</taxon>
        <taxon>Fabaceae</taxon>
        <taxon>Papilionoideae</taxon>
        <taxon>50 kb inversion clade</taxon>
        <taxon>NPAAA clade</taxon>
        <taxon>Hologalegina</taxon>
        <taxon>IRL clade</taxon>
        <taxon>Trifolieae</taxon>
        <taxon>Trifolium</taxon>
    </lineage>
</organism>